<dbReference type="Pfam" id="PF05699">
    <property type="entry name" value="Dimer_Tnp_hAT"/>
    <property type="match status" value="1"/>
</dbReference>
<feature type="domain" description="HAT C-terminal dimerisation" evidence="1">
    <location>
        <begin position="54"/>
        <end position="92"/>
    </location>
</feature>
<dbReference type="Proteomes" id="UP000789901">
    <property type="component" value="Unassembled WGS sequence"/>
</dbReference>
<dbReference type="EMBL" id="CAJVQB010047942">
    <property type="protein sequence ID" value="CAG8833716.1"/>
    <property type="molecule type" value="Genomic_DNA"/>
</dbReference>
<gene>
    <name evidence="2" type="ORF">GMARGA_LOCUS31691</name>
</gene>
<reference evidence="2 3" key="1">
    <citation type="submission" date="2021-06" db="EMBL/GenBank/DDBJ databases">
        <authorList>
            <person name="Kallberg Y."/>
            <person name="Tangrot J."/>
            <person name="Rosling A."/>
        </authorList>
    </citation>
    <scope>NUCLEOTIDE SEQUENCE [LARGE SCALE GENOMIC DNA]</scope>
    <source>
        <strain evidence="2 3">120-4 pot B 10/14</strain>
    </source>
</reference>
<proteinExistence type="predicted"/>
<organism evidence="2 3">
    <name type="scientific">Gigaspora margarita</name>
    <dbReference type="NCBI Taxonomy" id="4874"/>
    <lineage>
        <taxon>Eukaryota</taxon>
        <taxon>Fungi</taxon>
        <taxon>Fungi incertae sedis</taxon>
        <taxon>Mucoromycota</taxon>
        <taxon>Glomeromycotina</taxon>
        <taxon>Glomeromycetes</taxon>
        <taxon>Diversisporales</taxon>
        <taxon>Gigasporaceae</taxon>
        <taxon>Gigaspora</taxon>
    </lineage>
</organism>
<evidence type="ECO:0000313" key="3">
    <source>
        <dbReference type="Proteomes" id="UP000789901"/>
    </source>
</evidence>
<sequence>IERYSTSIKSSIACTNNNKDRIDNYYEYMTKKNQTSRPDTLYEVRQYLDEPVATTSVASEQMFNCAGHIVDDYRTSLDPETVTALMCQRNWLEMAARFGWDL</sequence>
<keyword evidence="3" id="KW-1185">Reference proteome</keyword>
<dbReference type="InterPro" id="IPR012337">
    <property type="entry name" value="RNaseH-like_sf"/>
</dbReference>
<comment type="caution">
    <text evidence="2">The sequence shown here is derived from an EMBL/GenBank/DDBJ whole genome shotgun (WGS) entry which is preliminary data.</text>
</comment>
<dbReference type="InterPro" id="IPR008906">
    <property type="entry name" value="HATC_C_dom"/>
</dbReference>
<accession>A0ABN7WJK4</accession>
<feature type="non-terminal residue" evidence="2">
    <location>
        <position position="1"/>
    </location>
</feature>
<name>A0ABN7WJK4_GIGMA</name>
<evidence type="ECO:0000313" key="2">
    <source>
        <dbReference type="EMBL" id="CAG8833716.1"/>
    </source>
</evidence>
<protein>
    <submittedName>
        <fullName evidence="2">44834_t:CDS:1</fullName>
    </submittedName>
</protein>
<dbReference type="SUPFAM" id="SSF53098">
    <property type="entry name" value="Ribonuclease H-like"/>
    <property type="match status" value="1"/>
</dbReference>
<evidence type="ECO:0000259" key="1">
    <source>
        <dbReference type="Pfam" id="PF05699"/>
    </source>
</evidence>